<proteinExistence type="predicted"/>
<keyword evidence="2" id="KW-1185">Reference proteome</keyword>
<dbReference type="RefSeq" id="WP_281484244.1">
    <property type="nucleotide sequence ID" value="NZ_CP124543.1"/>
</dbReference>
<evidence type="ECO:0000313" key="2">
    <source>
        <dbReference type="Proteomes" id="UP001223520"/>
    </source>
</evidence>
<name>A0AAJ6PAR8_9CYAN</name>
<evidence type="ECO:0000313" key="1">
    <source>
        <dbReference type="EMBL" id="WGV27001.1"/>
    </source>
</evidence>
<dbReference type="AlphaFoldDB" id="A0AAJ6PAR8"/>
<sequence>MVKEVRIYIEGGGDGKNTKALIRQVFSKFFNSLVEIAKSQKIKWNITICGSRNNTFRDFKNALKSHPEAFNVLLVDAEAPVTKQSTWEHLKFRDNWNAPLGVDDSHCHLMVQAMEAWFIADVSTLKQFYGQGFKENAIPRNANVETLDKDSLEPSLKTATRSTTKGEYQKIKHASKLLELLDSARVRQASLYCDRFFTTLTAKMGVSSNNPSEE</sequence>
<gene>
    <name evidence="1" type="ORF">QI031_05775</name>
</gene>
<reference evidence="1 2" key="1">
    <citation type="journal article" date="2023" name="Limnol Oceanogr Lett">
        <title>Environmental adaptations by the intertidal Antarctic cyanobacterium Halotia branconii CENA392 as revealed using long-read genome sequencing.</title>
        <authorList>
            <person name="Dextro R.B."/>
            <person name="Delbaje E."/>
            <person name="Freitas P.N.N."/>
            <person name="Geraldes V."/>
            <person name="Pinto E."/>
            <person name="Long P.F."/>
            <person name="Fiore M.F."/>
        </authorList>
    </citation>
    <scope>NUCLEOTIDE SEQUENCE [LARGE SCALE GENOMIC DNA]</scope>
    <source>
        <strain evidence="1 2">CENA392</strain>
    </source>
</reference>
<dbReference type="InterPro" id="IPR025455">
    <property type="entry name" value="DUF4276"/>
</dbReference>
<protein>
    <submittedName>
        <fullName evidence="1">DUF4276 family protein</fullName>
    </submittedName>
</protein>
<dbReference type="Proteomes" id="UP001223520">
    <property type="component" value="Chromosome"/>
</dbReference>
<dbReference type="KEGG" id="hbq:QI031_05775"/>
<accession>A0AAJ6PAR8</accession>
<dbReference type="EMBL" id="CP124543">
    <property type="protein sequence ID" value="WGV27001.1"/>
    <property type="molecule type" value="Genomic_DNA"/>
</dbReference>
<dbReference type="Pfam" id="PF14103">
    <property type="entry name" value="DUF4276"/>
    <property type="match status" value="1"/>
</dbReference>
<organism evidence="1 2">
    <name type="scientific">Halotia branconii CENA392</name>
    <dbReference type="NCBI Taxonomy" id="1539056"/>
    <lineage>
        <taxon>Bacteria</taxon>
        <taxon>Bacillati</taxon>
        <taxon>Cyanobacteriota</taxon>
        <taxon>Cyanophyceae</taxon>
        <taxon>Nostocales</taxon>
        <taxon>Nodulariaceae</taxon>
        <taxon>Halotia</taxon>
    </lineage>
</organism>